<comment type="caution">
    <text evidence="5">The sequence shown here is derived from an EMBL/GenBank/DDBJ whole genome shotgun (WGS) entry which is preliminary data.</text>
</comment>
<feature type="domain" description="HTH lacI-type" evidence="4">
    <location>
        <begin position="4"/>
        <end position="58"/>
    </location>
</feature>
<organism evidence="5 6">
    <name type="scientific">Chitinophaga hostae</name>
    <dbReference type="NCBI Taxonomy" id="2831022"/>
    <lineage>
        <taxon>Bacteria</taxon>
        <taxon>Pseudomonadati</taxon>
        <taxon>Bacteroidota</taxon>
        <taxon>Chitinophagia</taxon>
        <taxon>Chitinophagales</taxon>
        <taxon>Chitinophagaceae</taxon>
        <taxon>Chitinophaga</taxon>
    </lineage>
</organism>
<dbReference type="SUPFAM" id="SSF53822">
    <property type="entry name" value="Periplasmic binding protein-like I"/>
    <property type="match status" value="1"/>
</dbReference>
<dbReference type="Gene3D" id="3.40.50.2300">
    <property type="match status" value="2"/>
</dbReference>
<dbReference type="Pfam" id="PF00532">
    <property type="entry name" value="Peripla_BP_1"/>
    <property type="match status" value="1"/>
</dbReference>
<accession>A0ABS5J8P8</accession>
<dbReference type="GO" id="GO:0003677">
    <property type="term" value="F:DNA binding"/>
    <property type="evidence" value="ECO:0007669"/>
    <property type="project" value="UniProtKB-KW"/>
</dbReference>
<evidence type="ECO:0000259" key="4">
    <source>
        <dbReference type="PROSITE" id="PS50932"/>
    </source>
</evidence>
<sequence>MENVTIRMLAERLQLSTATISKALNNSHEISEETKQRVLALAAELNYVPNPYASSLRKKASNTIAVVIPEVADSFFAEAINGIESVAQEKGYHVLIYLTHESFQKEQAILRDFQSGRVDGVLISVTTETAAAQHGLEQLVKEIPIVFFDRVCEEITAAKITTDDATAAYKATTHLIAGGCRQPVMLSASRHLSISNKRTEGFRQALADHQLPFTAASIIYCSNDTIATHELLKKAIQKEHYDGIIATTEKLATAVYEAAAALHLQIPHDLQVIGFSNLSTAKFLNPSLTTITQPAFDMGKAAAALLFKALKSSSFALPEQQEVIPSTLLIRNSTLAAAD</sequence>
<proteinExistence type="predicted"/>
<dbReference type="PROSITE" id="PS50932">
    <property type="entry name" value="HTH_LACI_2"/>
    <property type="match status" value="1"/>
</dbReference>
<dbReference type="SUPFAM" id="SSF47413">
    <property type="entry name" value="lambda repressor-like DNA-binding domains"/>
    <property type="match status" value="1"/>
</dbReference>
<dbReference type="CDD" id="cd01392">
    <property type="entry name" value="HTH_LacI"/>
    <property type="match status" value="1"/>
</dbReference>
<dbReference type="InterPro" id="IPR028082">
    <property type="entry name" value="Peripla_BP_I"/>
</dbReference>
<dbReference type="Pfam" id="PF00356">
    <property type="entry name" value="LacI"/>
    <property type="match status" value="1"/>
</dbReference>
<evidence type="ECO:0000313" key="5">
    <source>
        <dbReference type="EMBL" id="MBS0031560.1"/>
    </source>
</evidence>
<keyword evidence="3" id="KW-0804">Transcription</keyword>
<reference evidence="5 6" key="1">
    <citation type="submission" date="2021-04" db="EMBL/GenBank/DDBJ databases">
        <title>Chitinophaga sp. nov., isolated from the rhizosphere soil.</title>
        <authorList>
            <person name="He S."/>
        </authorList>
    </citation>
    <scope>NUCLEOTIDE SEQUENCE [LARGE SCALE GENOMIC DNA]</scope>
    <source>
        <strain evidence="5 6">2R12</strain>
    </source>
</reference>
<dbReference type="InterPro" id="IPR000843">
    <property type="entry name" value="HTH_LacI"/>
</dbReference>
<keyword evidence="2 5" id="KW-0238">DNA-binding</keyword>
<keyword evidence="6" id="KW-1185">Reference proteome</keyword>
<gene>
    <name evidence="5" type="ORF">KE626_29795</name>
</gene>
<evidence type="ECO:0000256" key="3">
    <source>
        <dbReference type="ARBA" id="ARBA00023163"/>
    </source>
</evidence>
<dbReference type="PANTHER" id="PTHR30146">
    <property type="entry name" value="LACI-RELATED TRANSCRIPTIONAL REPRESSOR"/>
    <property type="match status" value="1"/>
</dbReference>
<dbReference type="Proteomes" id="UP000676386">
    <property type="component" value="Unassembled WGS sequence"/>
</dbReference>
<protein>
    <submittedName>
        <fullName evidence="5">LacI family DNA-binding transcriptional regulator</fullName>
    </submittedName>
</protein>
<dbReference type="RefSeq" id="WP_211976720.1">
    <property type="nucleotide sequence ID" value="NZ_CBFHAM010000074.1"/>
</dbReference>
<dbReference type="CDD" id="cd06267">
    <property type="entry name" value="PBP1_LacI_sugar_binding-like"/>
    <property type="match status" value="1"/>
</dbReference>
<dbReference type="Gene3D" id="1.10.260.40">
    <property type="entry name" value="lambda repressor-like DNA-binding domains"/>
    <property type="match status" value="1"/>
</dbReference>
<keyword evidence="1" id="KW-0805">Transcription regulation</keyword>
<dbReference type="EMBL" id="JAGTXB010000023">
    <property type="protein sequence ID" value="MBS0031560.1"/>
    <property type="molecule type" value="Genomic_DNA"/>
</dbReference>
<dbReference type="PANTHER" id="PTHR30146:SF109">
    <property type="entry name" value="HTH-TYPE TRANSCRIPTIONAL REGULATOR GALS"/>
    <property type="match status" value="1"/>
</dbReference>
<dbReference type="SMART" id="SM00354">
    <property type="entry name" value="HTH_LACI"/>
    <property type="match status" value="1"/>
</dbReference>
<name>A0ABS5J8P8_9BACT</name>
<evidence type="ECO:0000256" key="2">
    <source>
        <dbReference type="ARBA" id="ARBA00023125"/>
    </source>
</evidence>
<dbReference type="InterPro" id="IPR001761">
    <property type="entry name" value="Peripla_BP/Lac1_sug-bd_dom"/>
</dbReference>
<evidence type="ECO:0000313" key="6">
    <source>
        <dbReference type="Proteomes" id="UP000676386"/>
    </source>
</evidence>
<dbReference type="InterPro" id="IPR010982">
    <property type="entry name" value="Lambda_DNA-bd_dom_sf"/>
</dbReference>
<evidence type="ECO:0000256" key="1">
    <source>
        <dbReference type="ARBA" id="ARBA00023015"/>
    </source>
</evidence>